<evidence type="ECO:0000313" key="3">
    <source>
        <dbReference type="Proteomes" id="UP000600026"/>
    </source>
</evidence>
<sequence length="69" mass="7342">MRSIPLIARPTLKLTMRRPGWGESPDFASSTGYVSASIRAPVGTWPAGARSRRSDPGQPVATAMTMNVA</sequence>
<proteinExistence type="predicted"/>
<comment type="caution">
    <text evidence="2">The sequence shown here is derived from an EMBL/GenBank/DDBJ whole genome shotgun (WGS) entry which is preliminary data.</text>
</comment>
<dbReference type="EMBL" id="BNEE01000003">
    <property type="protein sequence ID" value="GHI83039.1"/>
    <property type="molecule type" value="Genomic_DNA"/>
</dbReference>
<dbReference type="AlphaFoldDB" id="A0A919GSZ7"/>
<name>A0A919GSZ7_9ACTN</name>
<protein>
    <submittedName>
        <fullName evidence="2">Uncharacterized protein</fullName>
    </submittedName>
</protein>
<evidence type="ECO:0000256" key="1">
    <source>
        <dbReference type="SAM" id="MobiDB-lite"/>
    </source>
</evidence>
<feature type="region of interest" description="Disordered" evidence="1">
    <location>
        <begin position="45"/>
        <end position="69"/>
    </location>
</feature>
<organism evidence="2 3">
    <name type="scientific">Streptomyces xanthophaeus</name>
    <dbReference type="NCBI Taxonomy" id="67385"/>
    <lineage>
        <taxon>Bacteria</taxon>
        <taxon>Bacillati</taxon>
        <taxon>Actinomycetota</taxon>
        <taxon>Actinomycetes</taxon>
        <taxon>Kitasatosporales</taxon>
        <taxon>Streptomycetaceae</taxon>
        <taxon>Streptomyces</taxon>
    </lineage>
</organism>
<reference evidence="2" key="1">
    <citation type="submission" date="2020-09" db="EMBL/GenBank/DDBJ databases">
        <title>Whole genome shotgun sequence of Streptomyces xanthophaeus NBRC 12829.</title>
        <authorList>
            <person name="Komaki H."/>
            <person name="Tamura T."/>
        </authorList>
    </citation>
    <scope>NUCLEOTIDE SEQUENCE</scope>
    <source>
        <strain evidence="2">NBRC 12829</strain>
    </source>
</reference>
<evidence type="ECO:0000313" key="2">
    <source>
        <dbReference type="EMBL" id="GHI83039.1"/>
    </source>
</evidence>
<gene>
    <name evidence="2" type="ORF">Sxan_04030</name>
</gene>
<dbReference type="Proteomes" id="UP000600026">
    <property type="component" value="Unassembled WGS sequence"/>
</dbReference>
<keyword evidence="3" id="KW-1185">Reference proteome</keyword>
<accession>A0A919GSZ7</accession>